<dbReference type="Gene3D" id="3.30.950.30">
    <property type="entry name" value="Schlafen, AAA domain"/>
    <property type="match status" value="1"/>
</dbReference>
<proteinExistence type="predicted"/>
<evidence type="ECO:0000259" key="1">
    <source>
        <dbReference type="Pfam" id="PF04326"/>
    </source>
</evidence>
<reference evidence="2 3" key="1">
    <citation type="submission" date="2024-07" db="EMBL/GenBank/DDBJ databases">
        <title>Characterization of a bacterium isolated from hydrolysated instant sea cucumber by whole-genome sequencing and metabolomics.</title>
        <authorList>
            <person name="Luo X."/>
            <person name="Zhang Z."/>
            <person name="Zheng Z."/>
            <person name="Zhang W."/>
            <person name="Ming T."/>
            <person name="Jiao L."/>
            <person name="Su X."/>
            <person name="Kong F."/>
            <person name="Xu J."/>
        </authorList>
    </citation>
    <scope>NUCLEOTIDE SEQUENCE [LARGE SCALE GENOMIC DNA]</scope>
    <source>
        <strain evidence="2 3">XL-2024</strain>
    </source>
</reference>
<accession>A0ABV3VQ57</accession>
<dbReference type="InterPro" id="IPR038461">
    <property type="entry name" value="Schlafen_AlbA_2_dom_sf"/>
</dbReference>
<evidence type="ECO:0000313" key="3">
    <source>
        <dbReference type="Proteomes" id="UP001558534"/>
    </source>
</evidence>
<keyword evidence="3" id="KW-1185">Reference proteome</keyword>
<evidence type="ECO:0000313" key="2">
    <source>
        <dbReference type="EMBL" id="MEX3743511.1"/>
    </source>
</evidence>
<organism evidence="2 3">
    <name type="scientific">Lysinibacillus xylanilyticus</name>
    <dbReference type="NCBI Taxonomy" id="582475"/>
    <lineage>
        <taxon>Bacteria</taxon>
        <taxon>Bacillati</taxon>
        <taxon>Bacillota</taxon>
        <taxon>Bacilli</taxon>
        <taxon>Bacillales</taxon>
        <taxon>Bacillaceae</taxon>
        <taxon>Lysinibacillus</taxon>
    </lineage>
</organism>
<feature type="domain" description="Schlafen AlbA-2" evidence="1">
    <location>
        <begin position="12"/>
        <end position="58"/>
    </location>
</feature>
<name>A0ABV3VQ57_9BACI</name>
<dbReference type="RefSeq" id="WP_368635163.1">
    <property type="nucleotide sequence ID" value="NZ_JBFRHK010000001.1"/>
</dbReference>
<dbReference type="Proteomes" id="UP001558534">
    <property type="component" value="Unassembled WGS sequence"/>
</dbReference>
<dbReference type="Pfam" id="PF04326">
    <property type="entry name" value="SLFN_AlbA_2"/>
    <property type="match status" value="1"/>
</dbReference>
<sequence>MENENENENEDESVTLDFKKEVYGREKNGEFLKDVAAFANELSNDLYRYIVIGVKDQNGA</sequence>
<comment type="caution">
    <text evidence="2">The sequence shown here is derived from an EMBL/GenBank/DDBJ whole genome shotgun (WGS) entry which is preliminary data.</text>
</comment>
<protein>
    <submittedName>
        <fullName evidence="2">RNA-binding domain-containing protein</fullName>
    </submittedName>
</protein>
<dbReference type="InterPro" id="IPR007421">
    <property type="entry name" value="Schlafen_AlbA_2_dom"/>
</dbReference>
<dbReference type="EMBL" id="JBFRHK010000001">
    <property type="protein sequence ID" value="MEX3743511.1"/>
    <property type="molecule type" value="Genomic_DNA"/>
</dbReference>
<gene>
    <name evidence="2" type="ORF">AB1300_00015</name>
</gene>